<keyword evidence="3" id="KW-1185">Reference proteome</keyword>
<dbReference type="EMBL" id="RHHR01000034">
    <property type="protein sequence ID" value="RNB70387.1"/>
    <property type="molecule type" value="Genomic_DNA"/>
</dbReference>
<reference evidence="2 3" key="1">
    <citation type="submission" date="2018-10" db="EMBL/GenBank/DDBJ databases">
        <title>Phylogenomics of Brevibacillus.</title>
        <authorList>
            <person name="Dunlap C."/>
        </authorList>
    </citation>
    <scope>NUCLEOTIDE SEQUENCE [LARGE SCALE GENOMIC DNA]</scope>
    <source>
        <strain evidence="2 3">JCM 12215</strain>
    </source>
</reference>
<evidence type="ECO:0000313" key="2">
    <source>
        <dbReference type="EMBL" id="RNB70387.1"/>
    </source>
</evidence>
<gene>
    <name evidence="2" type="ORF">EDM52_17145</name>
</gene>
<dbReference type="RefSeq" id="WP_122910267.1">
    <property type="nucleotide sequence ID" value="NZ_CBCSBE010000010.1"/>
</dbReference>
<accession>A0A3M8C4S8</accession>
<feature type="signal peptide" evidence="1">
    <location>
        <begin position="1"/>
        <end position="22"/>
    </location>
</feature>
<protein>
    <submittedName>
        <fullName evidence="2">VCBS repeat-containing protein</fullName>
    </submittedName>
</protein>
<comment type="caution">
    <text evidence="2">The sequence shown here is derived from an EMBL/GenBank/DDBJ whole genome shotgun (WGS) entry which is preliminary data.</text>
</comment>
<dbReference type="InterPro" id="IPR028994">
    <property type="entry name" value="Integrin_alpha_N"/>
</dbReference>
<feature type="chain" id="PRO_5038465058" evidence="1">
    <location>
        <begin position="23"/>
        <end position="454"/>
    </location>
</feature>
<dbReference type="AlphaFoldDB" id="A0A3M8C4S8"/>
<proteinExistence type="predicted"/>
<dbReference type="SUPFAM" id="SSF69318">
    <property type="entry name" value="Integrin alpha N-terminal domain"/>
    <property type="match status" value="1"/>
</dbReference>
<evidence type="ECO:0000313" key="3">
    <source>
        <dbReference type="Proteomes" id="UP000282028"/>
    </source>
</evidence>
<organism evidence="2 3">
    <name type="scientific">Brevibacillus invocatus</name>
    <dbReference type="NCBI Taxonomy" id="173959"/>
    <lineage>
        <taxon>Bacteria</taxon>
        <taxon>Bacillati</taxon>
        <taxon>Bacillota</taxon>
        <taxon>Bacilli</taxon>
        <taxon>Bacillales</taxon>
        <taxon>Paenibacillaceae</taxon>
        <taxon>Brevibacillus</taxon>
    </lineage>
</organism>
<evidence type="ECO:0000256" key="1">
    <source>
        <dbReference type="SAM" id="SignalP"/>
    </source>
</evidence>
<dbReference type="Proteomes" id="UP000282028">
    <property type="component" value="Unassembled WGS sequence"/>
</dbReference>
<dbReference type="OrthoDB" id="1743319at2"/>
<sequence>MNKSWLCAAALIALFTSGCGLVETPNELMRAPSSDGDQKTINQAIMQYLPAGAQLTVPLNPDESSAVSLRDLDADGTPEAIAFYKTDKNDYEIGVLILTQIQGHWEKLTSFTSIGNRLDYVQFVDLTGDNIPEILIGLGGGDDLNRELSVYTLDQGRLQEQMKQAYSVLAVGDLDGDDQPELALILHDHNQFTSVMSLYGARDQQLAKLAEQSLEGNINGYEQALIGKASTDKNGLFIEAGLGAHSASTELWLWENGKLRNPFAKANDGMDLTFKPYSLFSEDINQDGIIEIGIHSQPPGTDELPMAFIPWISSYYQWDGHSGLSHVVDHYRNYSLGLDFKIPTKWAGKFSVSTEPEIDPQKVHFYYYEEDSKEKVLLLTLQAVPQQEWSKAEEKLKQQQQSYVLVKEAGKMVHVAIVPNQMPKLSPSVLQLVNSMLLTHDEIRQHYRPLHYSM</sequence>
<dbReference type="PROSITE" id="PS51257">
    <property type="entry name" value="PROKAR_LIPOPROTEIN"/>
    <property type="match status" value="1"/>
</dbReference>
<keyword evidence="1" id="KW-0732">Signal</keyword>
<name>A0A3M8C4S8_9BACL</name>